<keyword evidence="2" id="KW-1185">Reference proteome</keyword>
<dbReference type="OrthoDB" id="9429417at2"/>
<proteinExistence type="predicted"/>
<protein>
    <recommendedName>
        <fullName evidence="3">Pentapeptide repeat-containing protein</fullName>
    </recommendedName>
</protein>
<accession>A0A558DKM8</accession>
<dbReference type="EMBL" id="VMNH01000022">
    <property type="protein sequence ID" value="TVO71266.1"/>
    <property type="molecule type" value="Genomic_DNA"/>
</dbReference>
<sequence>MTIESINSEMISEFDGNFSLVDRIFDKENFKSFIVNPKEGTSITIENCSFVGCKVIDGDFSIMKGTVLKNVTFIDFNCGNAMHISAEAVLDNVKIAGSSMPKMIWIRPQDGIPSIRNKQNNFLDISEYDGEVSITGFPVDRVKINRNHQVVVKANLLETVDWKGLGLSTLSYWKMMAKKASIESREAGIFSMPPKSGRNYERSMKELNILRNNGYI</sequence>
<dbReference type="RefSeq" id="WP_144359845.1">
    <property type="nucleotide sequence ID" value="NZ_VMNH01000022.1"/>
</dbReference>
<organism evidence="1 2">
    <name type="scientific">Sedimenticola selenatireducens</name>
    <dbReference type="NCBI Taxonomy" id="191960"/>
    <lineage>
        <taxon>Bacteria</taxon>
        <taxon>Pseudomonadati</taxon>
        <taxon>Pseudomonadota</taxon>
        <taxon>Gammaproteobacteria</taxon>
        <taxon>Chromatiales</taxon>
        <taxon>Sedimenticolaceae</taxon>
        <taxon>Sedimenticola</taxon>
    </lineage>
</organism>
<comment type="caution">
    <text evidence="1">The sequence shown here is derived from an EMBL/GenBank/DDBJ whole genome shotgun (WGS) entry which is preliminary data.</text>
</comment>
<dbReference type="Proteomes" id="UP000316649">
    <property type="component" value="Unassembled WGS sequence"/>
</dbReference>
<name>A0A558DKM8_9GAMM</name>
<gene>
    <name evidence="1" type="ORF">FHP88_14695</name>
</gene>
<reference evidence="1 2" key="1">
    <citation type="submission" date="2019-07" db="EMBL/GenBank/DDBJ databases">
        <title>The pathways for chlorine oxyanion respiration interact through the shared metabolite chlorate.</title>
        <authorList>
            <person name="Barnum T.P."/>
            <person name="Cheng Y."/>
            <person name="Hill K.A."/>
            <person name="Lucas L.N."/>
            <person name="Carlson H.K."/>
            <person name="Coates J.D."/>
        </authorList>
    </citation>
    <scope>NUCLEOTIDE SEQUENCE [LARGE SCALE GENOMIC DNA]</scope>
    <source>
        <strain evidence="1 2">BK-1</strain>
    </source>
</reference>
<evidence type="ECO:0000313" key="1">
    <source>
        <dbReference type="EMBL" id="TVO71266.1"/>
    </source>
</evidence>
<evidence type="ECO:0000313" key="2">
    <source>
        <dbReference type="Proteomes" id="UP000316649"/>
    </source>
</evidence>
<evidence type="ECO:0008006" key="3">
    <source>
        <dbReference type="Google" id="ProtNLM"/>
    </source>
</evidence>
<dbReference type="AlphaFoldDB" id="A0A558DKM8"/>